<reference evidence="2" key="1">
    <citation type="journal article" date="2015" name="Genome Announc.">
        <title>Complete Genome Sequence of Yersinia ruckeri Strain CSF007-82, Etiologic Agent of Red Mouth Disease in Salmonid Fish.</title>
        <authorList>
            <person name="Nelson M.C."/>
            <person name="LaPatra S.E."/>
            <person name="Welch T.J."/>
            <person name="Graf J."/>
        </authorList>
    </citation>
    <scope>NUCLEOTIDE SEQUENCE</scope>
    <source>
        <strain evidence="2">CSF007-82</strain>
    </source>
</reference>
<sequence length="41" mass="4427">MGELCQNHPLSSNLSHKSNNVSNDTGVVGFCCLFFTINVAQ</sequence>
<dbReference type="EMBL" id="LN681231">
    <property type="protein sequence ID" value="CEK28720.1"/>
    <property type="molecule type" value="Genomic_DNA"/>
</dbReference>
<feature type="compositionally biased region" description="Polar residues" evidence="1">
    <location>
        <begin position="8"/>
        <end position="20"/>
    </location>
</feature>
<proteinExistence type="predicted"/>
<accession>A0A0A8VGQ5</accession>
<name>A0A0A8VGQ5_YERRU</name>
<organism evidence="2">
    <name type="scientific">Yersinia ruckeri</name>
    <dbReference type="NCBI Taxonomy" id="29486"/>
    <lineage>
        <taxon>Bacteria</taxon>
        <taxon>Pseudomonadati</taxon>
        <taxon>Pseudomonadota</taxon>
        <taxon>Gammaproteobacteria</taxon>
        <taxon>Enterobacterales</taxon>
        <taxon>Yersiniaceae</taxon>
        <taxon>Yersinia</taxon>
    </lineage>
</organism>
<gene>
    <name evidence="2" type="ORF">CSF007_14985</name>
</gene>
<protein>
    <submittedName>
        <fullName evidence="2">Uncharacterized protein</fullName>
    </submittedName>
</protein>
<evidence type="ECO:0000313" key="2">
    <source>
        <dbReference type="EMBL" id="CEK28720.1"/>
    </source>
</evidence>
<evidence type="ECO:0000256" key="1">
    <source>
        <dbReference type="SAM" id="MobiDB-lite"/>
    </source>
</evidence>
<feature type="region of interest" description="Disordered" evidence="1">
    <location>
        <begin position="1"/>
        <end position="20"/>
    </location>
</feature>
<dbReference type="AlphaFoldDB" id="A0A0A8VGQ5"/>